<dbReference type="GO" id="GO:0008745">
    <property type="term" value="F:N-acetylmuramoyl-L-alanine amidase activity"/>
    <property type="evidence" value="ECO:0007669"/>
    <property type="project" value="InterPro"/>
</dbReference>
<evidence type="ECO:0000256" key="4">
    <source>
        <dbReference type="SAM" id="Phobius"/>
    </source>
</evidence>
<keyword evidence="4" id="KW-1133">Transmembrane helix</keyword>
<name>A0AAJ7RR62_CEPCN</name>
<evidence type="ECO:0000259" key="5">
    <source>
        <dbReference type="SMART" id="SM00701"/>
    </source>
</evidence>
<sequence>MERRNLDVDKDNTSKLFVTWSKDGTKADRKSSLNGDETKVNCNLGLSEVKKLDQKLEILVVNFKAGPSEVSFENISAPSVNSTVETRAQCSSAPSGILLNSQHTTSCCNFSPSACACGWCRNKYEEFNGTRQFNEAINREVQINPNVQRYCWIGKFSSIQQRSFVAYGVILLITIIAVTTILLHFTLNFPLQPETRNTTTTYCTSSSVEENLDWYVSRESWEASEPNNNLEMSSHERAYVVVGHTVTAYCTDLKRCSQLMRALQRNAMNAGYKDIPYHFVIAGDGRAYEGRTWQAAPESAYSCDNNCLFVSFTGDYRNCCSAPNHIPSEEQIQAFDYILDTSRRLNRLKEDFAIVPQCKVASSQSPGLNLYNAIKKCNQFDSTAGNFNGFCNLNCAGEC</sequence>
<dbReference type="AlphaFoldDB" id="A0AAJ7RR62"/>
<dbReference type="InterPro" id="IPR015510">
    <property type="entry name" value="PGRP"/>
</dbReference>
<dbReference type="GO" id="GO:0045087">
    <property type="term" value="P:innate immune response"/>
    <property type="evidence" value="ECO:0007669"/>
    <property type="project" value="UniProtKB-KW"/>
</dbReference>
<dbReference type="Gene3D" id="3.40.80.10">
    <property type="entry name" value="Peptidoglycan recognition protein-like"/>
    <property type="match status" value="1"/>
</dbReference>
<dbReference type="SUPFAM" id="SSF55846">
    <property type="entry name" value="N-acetylmuramoyl-L-alanine amidase-like"/>
    <property type="match status" value="1"/>
</dbReference>
<feature type="domain" description="Peptidoglycan recognition protein family" evidence="5">
    <location>
        <begin position="216"/>
        <end position="361"/>
    </location>
</feature>
<keyword evidence="2" id="KW-0399">Innate immunity</keyword>
<evidence type="ECO:0000256" key="2">
    <source>
        <dbReference type="ARBA" id="ARBA00022588"/>
    </source>
</evidence>
<organism evidence="6 7">
    <name type="scientific">Cephus cinctus</name>
    <name type="common">Wheat stem sawfly</name>
    <dbReference type="NCBI Taxonomy" id="211228"/>
    <lineage>
        <taxon>Eukaryota</taxon>
        <taxon>Metazoa</taxon>
        <taxon>Ecdysozoa</taxon>
        <taxon>Arthropoda</taxon>
        <taxon>Hexapoda</taxon>
        <taxon>Insecta</taxon>
        <taxon>Pterygota</taxon>
        <taxon>Neoptera</taxon>
        <taxon>Endopterygota</taxon>
        <taxon>Hymenoptera</taxon>
        <taxon>Cephoidea</taxon>
        <taxon>Cephidae</taxon>
        <taxon>Cephus</taxon>
    </lineage>
</organism>
<evidence type="ECO:0000313" key="6">
    <source>
        <dbReference type="Proteomes" id="UP000694920"/>
    </source>
</evidence>
<keyword evidence="4" id="KW-0812">Transmembrane</keyword>
<keyword evidence="4" id="KW-0472">Membrane</keyword>
<dbReference type="Proteomes" id="UP000694920">
    <property type="component" value="Unplaced"/>
</dbReference>
<gene>
    <name evidence="7" type="primary">LOC107272106</name>
</gene>
<dbReference type="GO" id="GO:0008270">
    <property type="term" value="F:zinc ion binding"/>
    <property type="evidence" value="ECO:0007669"/>
    <property type="project" value="InterPro"/>
</dbReference>
<protein>
    <submittedName>
        <fullName evidence="7">Uncharacterized protein LOC107272106 isoform X1</fullName>
    </submittedName>
</protein>
<keyword evidence="3" id="KW-0391">Immunity</keyword>
<accession>A0AAJ7RR62</accession>
<reference evidence="7" key="1">
    <citation type="submission" date="2025-08" db="UniProtKB">
        <authorList>
            <consortium name="RefSeq"/>
        </authorList>
    </citation>
    <scope>IDENTIFICATION</scope>
</reference>
<evidence type="ECO:0000256" key="1">
    <source>
        <dbReference type="ARBA" id="ARBA00007553"/>
    </source>
</evidence>
<dbReference type="GO" id="GO:0009253">
    <property type="term" value="P:peptidoglycan catabolic process"/>
    <property type="evidence" value="ECO:0007669"/>
    <property type="project" value="InterPro"/>
</dbReference>
<dbReference type="RefSeq" id="XP_024945165.1">
    <property type="nucleotide sequence ID" value="XM_025089397.1"/>
</dbReference>
<keyword evidence="6" id="KW-1185">Reference proteome</keyword>
<dbReference type="Pfam" id="PF01510">
    <property type="entry name" value="Amidase_2"/>
    <property type="match status" value="1"/>
</dbReference>
<dbReference type="InterPro" id="IPR036505">
    <property type="entry name" value="Amidase/PGRP_sf"/>
</dbReference>
<dbReference type="CDD" id="cd06583">
    <property type="entry name" value="PGRP"/>
    <property type="match status" value="1"/>
</dbReference>
<proteinExistence type="inferred from homology"/>
<dbReference type="InterPro" id="IPR002502">
    <property type="entry name" value="Amidase_domain"/>
</dbReference>
<evidence type="ECO:0000313" key="7">
    <source>
        <dbReference type="RefSeq" id="XP_024945165.1"/>
    </source>
</evidence>
<dbReference type="PANTHER" id="PTHR11022:SF41">
    <property type="entry name" value="PEPTIDOGLYCAN-RECOGNITION PROTEIN LC-RELATED"/>
    <property type="match status" value="1"/>
</dbReference>
<dbReference type="SMART" id="SM00701">
    <property type="entry name" value="PGRP"/>
    <property type="match status" value="1"/>
</dbReference>
<comment type="similarity">
    <text evidence="1">Belongs to the N-acetylmuramoyl-L-alanine amidase 2 family.</text>
</comment>
<feature type="transmembrane region" description="Helical" evidence="4">
    <location>
        <begin position="164"/>
        <end position="187"/>
    </location>
</feature>
<dbReference type="GeneID" id="107272106"/>
<evidence type="ECO:0000256" key="3">
    <source>
        <dbReference type="ARBA" id="ARBA00022859"/>
    </source>
</evidence>
<dbReference type="PANTHER" id="PTHR11022">
    <property type="entry name" value="PEPTIDOGLYCAN RECOGNITION PROTEIN"/>
    <property type="match status" value="1"/>
</dbReference>
<dbReference type="InterPro" id="IPR006619">
    <property type="entry name" value="PGRP_domain_met/bac"/>
</dbReference>